<dbReference type="Pfam" id="PF17921">
    <property type="entry name" value="Integrase_H2C2"/>
    <property type="match status" value="1"/>
</dbReference>
<evidence type="ECO:0000313" key="4">
    <source>
        <dbReference type="Proteomes" id="UP001279410"/>
    </source>
</evidence>
<organism evidence="3 4">
    <name type="scientific">Lates japonicus</name>
    <name type="common">Japanese lates</name>
    <dbReference type="NCBI Taxonomy" id="270547"/>
    <lineage>
        <taxon>Eukaryota</taxon>
        <taxon>Metazoa</taxon>
        <taxon>Chordata</taxon>
        <taxon>Craniata</taxon>
        <taxon>Vertebrata</taxon>
        <taxon>Euteleostomi</taxon>
        <taxon>Actinopterygii</taxon>
        <taxon>Neopterygii</taxon>
        <taxon>Teleostei</taxon>
        <taxon>Neoteleostei</taxon>
        <taxon>Acanthomorphata</taxon>
        <taxon>Carangaria</taxon>
        <taxon>Carangaria incertae sedis</taxon>
        <taxon>Centropomidae</taxon>
        <taxon>Lates</taxon>
    </lineage>
</organism>
<name>A0AAD3NC50_LATJO</name>
<accession>A0AAD3NC50</accession>
<protein>
    <recommendedName>
        <fullName evidence="1">Gypsy retrotransposon integrase-like protein 1</fullName>
    </recommendedName>
</protein>
<evidence type="ECO:0000259" key="2">
    <source>
        <dbReference type="Pfam" id="PF17921"/>
    </source>
</evidence>
<dbReference type="PANTHER" id="PTHR47266">
    <property type="entry name" value="ENDONUCLEASE-RELATED"/>
    <property type="match status" value="1"/>
</dbReference>
<comment type="caution">
    <text evidence="3">The sequence shown here is derived from an EMBL/GenBank/DDBJ whole genome shotgun (WGS) entry which is preliminary data.</text>
</comment>
<sequence length="92" mass="10610">MHKGPVGGHFVAEKTLSRLKTRYFWYDMKTDVTLWCRTCTSCTAKARPQKTPRAAMGTVKVGGPMERIAVETERHNRYIVVVQDYFSKWVEA</sequence>
<dbReference type="FunFam" id="1.10.340.70:FF:000001">
    <property type="entry name" value="Retrovirus-related Pol polyprotein from transposon gypsy-like Protein"/>
    <property type="match status" value="1"/>
</dbReference>
<proteinExistence type="predicted"/>
<dbReference type="AlphaFoldDB" id="A0AAD3NC50"/>
<feature type="domain" description="Integrase zinc-binding" evidence="2">
    <location>
        <begin position="1"/>
        <end position="44"/>
    </location>
</feature>
<keyword evidence="4" id="KW-1185">Reference proteome</keyword>
<reference evidence="3" key="1">
    <citation type="submission" date="2022-08" db="EMBL/GenBank/DDBJ databases">
        <title>Genome sequencing of akame (Lates japonicus).</title>
        <authorList>
            <person name="Hashiguchi Y."/>
            <person name="Takahashi H."/>
        </authorList>
    </citation>
    <scope>NUCLEOTIDE SEQUENCE</scope>
    <source>
        <strain evidence="3">Kochi</strain>
    </source>
</reference>
<evidence type="ECO:0000256" key="1">
    <source>
        <dbReference type="ARBA" id="ARBA00039658"/>
    </source>
</evidence>
<dbReference type="InterPro" id="IPR041588">
    <property type="entry name" value="Integrase_H2C2"/>
</dbReference>
<evidence type="ECO:0000313" key="3">
    <source>
        <dbReference type="EMBL" id="GLD71802.1"/>
    </source>
</evidence>
<gene>
    <name evidence="3" type="ORF">AKAME5_002312600</name>
</gene>
<dbReference type="Gene3D" id="1.10.340.70">
    <property type="match status" value="1"/>
</dbReference>
<dbReference type="InterPro" id="IPR052160">
    <property type="entry name" value="Gypsy_RT_Integrase-like"/>
</dbReference>
<dbReference type="EMBL" id="BRZM01000747">
    <property type="protein sequence ID" value="GLD71802.1"/>
    <property type="molecule type" value="Genomic_DNA"/>
</dbReference>
<dbReference type="Proteomes" id="UP001279410">
    <property type="component" value="Unassembled WGS sequence"/>
</dbReference>